<reference evidence="6" key="2">
    <citation type="submission" date="2024-10" db="UniProtKB">
        <authorList>
            <consortium name="EnsemblProtists"/>
        </authorList>
    </citation>
    <scope>IDENTIFICATION</scope>
</reference>
<evidence type="ECO:0000313" key="6">
    <source>
        <dbReference type="EnsemblProtists" id="EOD39437"/>
    </source>
</evidence>
<dbReference type="InterPro" id="IPR001680">
    <property type="entry name" value="WD40_rpt"/>
</dbReference>
<dbReference type="SMART" id="SM00320">
    <property type="entry name" value="WD40"/>
    <property type="match status" value="6"/>
</dbReference>
<dbReference type="CDD" id="cd00200">
    <property type="entry name" value="WD40"/>
    <property type="match status" value="1"/>
</dbReference>
<feature type="repeat" description="WD" evidence="4">
    <location>
        <begin position="87"/>
        <end position="121"/>
    </location>
</feature>
<evidence type="ECO:0000256" key="2">
    <source>
        <dbReference type="ARBA" id="ARBA00022574"/>
    </source>
</evidence>
<dbReference type="GeneID" id="17284708"/>
<dbReference type="PaxDb" id="2903-EOD39437"/>
<dbReference type="PROSITE" id="PS50294">
    <property type="entry name" value="WD_REPEATS_REGION"/>
    <property type="match status" value="3"/>
</dbReference>
<dbReference type="InterPro" id="IPR019775">
    <property type="entry name" value="WD40_repeat_CS"/>
</dbReference>
<protein>
    <submittedName>
        <fullName evidence="6">Uncharacterized protein</fullName>
    </submittedName>
</protein>
<reference evidence="7" key="1">
    <citation type="journal article" date="2013" name="Nature">
        <title>Pan genome of the phytoplankton Emiliania underpins its global distribution.</title>
        <authorList>
            <person name="Read B.A."/>
            <person name="Kegel J."/>
            <person name="Klute M.J."/>
            <person name="Kuo A."/>
            <person name="Lefebvre S.C."/>
            <person name="Maumus F."/>
            <person name="Mayer C."/>
            <person name="Miller J."/>
            <person name="Monier A."/>
            <person name="Salamov A."/>
            <person name="Young J."/>
            <person name="Aguilar M."/>
            <person name="Claverie J.M."/>
            <person name="Frickenhaus S."/>
            <person name="Gonzalez K."/>
            <person name="Herman E.K."/>
            <person name="Lin Y.C."/>
            <person name="Napier J."/>
            <person name="Ogata H."/>
            <person name="Sarno A.F."/>
            <person name="Shmutz J."/>
            <person name="Schroeder D."/>
            <person name="de Vargas C."/>
            <person name="Verret F."/>
            <person name="von Dassow P."/>
            <person name="Valentin K."/>
            <person name="Van de Peer Y."/>
            <person name="Wheeler G."/>
            <person name="Dacks J.B."/>
            <person name="Delwiche C.F."/>
            <person name="Dyhrman S.T."/>
            <person name="Glockner G."/>
            <person name="John U."/>
            <person name="Richards T."/>
            <person name="Worden A.Z."/>
            <person name="Zhang X."/>
            <person name="Grigoriev I.V."/>
            <person name="Allen A.E."/>
            <person name="Bidle K."/>
            <person name="Borodovsky M."/>
            <person name="Bowler C."/>
            <person name="Brownlee C."/>
            <person name="Cock J.M."/>
            <person name="Elias M."/>
            <person name="Gladyshev V.N."/>
            <person name="Groth M."/>
            <person name="Guda C."/>
            <person name="Hadaegh A."/>
            <person name="Iglesias-Rodriguez M.D."/>
            <person name="Jenkins J."/>
            <person name="Jones B.M."/>
            <person name="Lawson T."/>
            <person name="Leese F."/>
            <person name="Lindquist E."/>
            <person name="Lobanov A."/>
            <person name="Lomsadze A."/>
            <person name="Malik S.B."/>
            <person name="Marsh M.E."/>
            <person name="Mackinder L."/>
            <person name="Mock T."/>
            <person name="Mueller-Roeber B."/>
            <person name="Pagarete A."/>
            <person name="Parker M."/>
            <person name="Probert I."/>
            <person name="Quesneville H."/>
            <person name="Raines C."/>
            <person name="Rensing S.A."/>
            <person name="Riano-Pachon D.M."/>
            <person name="Richier S."/>
            <person name="Rokitta S."/>
            <person name="Shiraiwa Y."/>
            <person name="Soanes D.M."/>
            <person name="van der Giezen M."/>
            <person name="Wahlund T.M."/>
            <person name="Williams B."/>
            <person name="Wilson W."/>
            <person name="Wolfe G."/>
            <person name="Wurch L.L."/>
        </authorList>
    </citation>
    <scope>NUCLEOTIDE SEQUENCE</scope>
</reference>
<dbReference type="PRINTS" id="PR00320">
    <property type="entry name" value="GPROTEINBRPT"/>
</dbReference>
<name>A0A0D3KUK2_EMIH1</name>
<sequence length="573" mass="60091">MKKALNSSGFGPWLGWVCMSASRKSVTLTLLDDGASEGHRFGINALASTCASAWGSSRELFTGGRDGSVRCWREPEGGGVPRLRFTVDEHTDWVNDLALLTDGDLTSAVVSASSDRTIKLWRPEGETGTPSKCYTLRQHTDFVKVLGYAADAGTLASAGCDCCVVVWDVARLAPRVVIGGSEGARAHGDSIYALAVKLDGGLIATGAVDATLRLWDPRAQAAAVGSLVGHTDVVRGIAISADGGCLVSCSSDRSVKLWSIGQRRVQAELRRRTPARKPHSDSVFCIDVDESCSRVLYGGRDGLVLPRGSCVRRFDAGEKYDKLLAELAEPTAQRTYSASWFTASARSGALELTLCASSTFNAEGYASELGIAGQEDFRVNLGEQLLCALFASWRERQKPSRAAANGAGGSGAGGGGAGGANSGGAGSDGGGGQCAFRSLEQTPVLICDGSVVTARSRASRLGDLPDGAVPSWVGQAVLHAQFSPRAPLKLSFFLQPHPASGLPLLPPDCNKLAAATALRLDKVIAYVEERVPSGKPLALFASGKPLAPDMSLGAVRAFVWKSADEMVLQYKQA</sequence>
<keyword evidence="2 4" id="KW-0853">WD repeat</keyword>
<feature type="region of interest" description="Disordered" evidence="5">
    <location>
        <begin position="401"/>
        <end position="424"/>
    </location>
</feature>
<feature type="repeat" description="WD" evidence="4">
    <location>
        <begin position="227"/>
        <end position="268"/>
    </location>
</feature>
<dbReference type="InterPro" id="IPR021772">
    <property type="entry name" value="WDR48/Bun107"/>
</dbReference>
<dbReference type="PANTHER" id="PTHR19848">
    <property type="entry name" value="WD40 REPEAT PROTEIN"/>
    <property type="match status" value="1"/>
</dbReference>
<dbReference type="Pfam" id="PF11816">
    <property type="entry name" value="DUF3337"/>
    <property type="match status" value="1"/>
</dbReference>
<dbReference type="AlphaFoldDB" id="A0A0D3KUK2"/>
<feature type="compositionally biased region" description="Gly residues" evidence="5">
    <location>
        <begin position="406"/>
        <end position="424"/>
    </location>
</feature>
<evidence type="ECO:0000256" key="3">
    <source>
        <dbReference type="ARBA" id="ARBA00022737"/>
    </source>
</evidence>
<dbReference type="STRING" id="2903.R1DWB1"/>
<dbReference type="InterPro" id="IPR015943">
    <property type="entry name" value="WD40/YVTN_repeat-like_dom_sf"/>
</dbReference>
<accession>A0A0D3KUK2</accession>
<dbReference type="Proteomes" id="UP000013827">
    <property type="component" value="Unassembled WGS sequence"/>
</dbReference>
<proteinExistence type="inferred from homology"/>
<comment type="similarity">
    <text evidence="1">Belongs to the WD repeat WDR48 family.</text>
</comment>
<dbReference type="PROSITE" id="PS50082">
    <property type="entry name" value="WD_REPEATS_2"/>
    <property type="match status" value="4"/>
</dbReference>
<evidence type="ECO:0000313" key="7">
    <source>
        <dbReference type="Proteomes" id="UP000013827"/>
    </source>
</evidence>
<keyword evidence="7" id="KW-1185">Reference proteome</keyword>
<dbReference type="PANTHER" id="PTHR19848:SF8">
    <property type="entry name" value="F-BOX AND WD REPEAT DOMAIN CONTAINING 7"/>
    <property type="match status" value="1"/>
</dbReference>
<keyword evidence="3" id="KW-0677">Repeat</keyword>
<dbReference type="InterPro" id="IPR036322">
    <property type="entry name" value="WD40_repeat_dom_sf"/>
</dbReference>
<dbReference type="EnsemblProtists" id="EOD39437">
    <property type="protein sequence ID" value="EOD39437"/>
    <property type="gene ID" value="EMIHUDRAFT_448817"/>
</dbReference>
<dbReference type="RefSeq" id="XP_005791866.1">
    <property type="nucleotide sequence ID" value="XM_005791809.1"/>
</dbReference>
<dbReference type="Pfam" id="PF00400">
    <property type="entry name" value="WD40"/>
    <property type="match status" value="5"/>
</dbReference>
<organism evidence="6 7">
    <name type="scientific">Emiliania huxleyi (strain CCMP1516)</name>
    <dbReference type="NCBI Taxonomy" id="280463"/>
    <lineage>
        <taxon>Eukaryota</taxon>
        <taxon>Haptista</taxon>
        <taxon>Haptophyta</taxon>
        <taxon>Prymnesiophyceae</taxon>
        <taxon>Isochrysidales</taxon>
        <taxon>Noelaerhabdaceae</taxon>
        <taxon>Emiliania</taxon>
    </lineage>
</organism>
<dbReference type="Gene3D" id="2.130.10.10">
    <property type="entry name" value="YVTN repeat-like/Quinoprotein amine dehydrogenase"/>
    <property type="match status" value="2"/>
</dbReference>
<dbReference type="PROSITE" id="PS00678">
    <property type="entry name" value="WD_REPEATS_1"/>
    <property type="match status" value="1"/>
</dbReference>
<feature type="repeat" description="WD" evidence="4">
    <location>
        <begin position="184"/>
        <end position="216"/>
    </location>
</feature>
<dbReference type="eggNOG" id="KOG0308">
    <property type="taxonomic scope" value="Eukaryota"/>
</dbReference>
<dbReference type="InterPro" id="IPR020472">
    <property type="entry name" value="WD40_PAC1"/>
</dbReference>
<dbReference type="HOGENOM" id="CLU_014960_0_1_1"/>
<dbReference type="KEGG" id="ehx:EMIHUDRAFT_448817"/>
<feature type="repeat" description="WD" evidence="4">
    <location>
        <begin position="136"/>
        <end position="169"/>
    </location>
</feature>
<evidence type="ECO:0000256" key="5">
    <source>
        <dbReference type="SAM" id="MobiDB-lite"/>
    </source>
</evidence>
<evidence type="ECO:0000256" key="4">
    <source>
        <dbReference type="PROSITE-ProRule" id="PRU00221"/>
    </source>
</evidence>
<dbReference type="SUPFAM" id="SSF50978">
    <property type="entry name" value="WD40 repeat-like"/>
    <property type="match status" value="1"/>
</dbReference>
<evidence type="ECO:0000256" key="1">
    <source>
        <dbReference type="ARBA" id="ARBA00006917"/>
    </source>
</evidence>